<evidence type="ECO:0000313" key="3">
    <source>
        <dbReference type="Proteomes" id="UP000160537"/>
    </source>
</evidence>
<dbReference type="Proteomes" id="UP000160537">
    <property type="component" value="Segment"/>
</dbReference>
<name>A0A0E3JHI0_9VIRU</name>
<evidence type="ECO:0000313" key="2">
    <source>
        <dbReference type="EMBL" id="AKA58508.1"/>
    </source>
</evidence>
<reference evidence="2 3" key="1">
    <citation type="journal article" date="2015" name="Virol. J.">
        <title>Fecal virome analysis of three carnivores reveals a novel nodavirus and multiple gemycircularviruses.</title>
        <authorList>
            <person name="Conceicao-Neto N."/>
            <person name="Zeller M."/>
            <person name="Heylen E."/>
            <person name="Lefrere H."/>
            <person name="Mesquita J.R."/>
            <person name="Matthijnssens J."/>
        </authorList>
    </citation>
    <scope>NUCLEOTIDE SEQUENCE [LARGE SCALE GENOMIC DNA]</scope>
    <source>
        <strain evidence="2">588t</strain>
    </source>
</reference>
<organism evidence="2 3">
    <name type="scientific">Badger associated gemykibivirus 1</name>
    <dbReference type="NCBI Taxonomy" id="1634484"/>
    <lineage>
        <taxon>Viruses</taxon>
        <taxon>Monodnaviria</taxon>
        <taxon>Shotokuvirae</taxon>
        <taxon>Cressdnaviricota</taxon>
        <taxon>Repensiviricetes</taxon>
        <taxon>Geplafuvirales</taxon>
        <taxon>Genomoviridae</taxon>
        <taxon>Gemykibivirus</taxon>
        <taxon>Gemykibivirus badas1</taxon>
    </lineage>
</organism>
<dbReference type="GeneID" id="24092836"/>
<accession>A0A0E3JHI0</accession>
<evidence type="ECO:0000256" key="1">
    <source>
        <dbReference type="SAM" id="MobiDB-lite"/>
    </source>
</evidence>
<protein>
    <submittedName>
        <fullName evidence="2">Capsid</fullName>
    </submittedName>
</protein>
<proteinExistence type="predicted"/>
<keyword evidence="3" id="KW-1185">Reference proteome</keyword>
<sequence length="302" mass="34881">MALRYKSRSNYRRIPRSRAKYRARKRSAPRRRTYRKRQMSVRRIRNITSRKCQDNMMPITISDDGVTEGTPGVGVTMVGDFVYTFCFVPSGRMPGPQYGASERRRARTFARGYKETGLLETQTDAQWIWRRIVFRMRLGKWIGGFDTLLDPTQTLILDHTTNGMMRTLWNLGNTTDLNAIDRNDALDKILFKGTQGQDWADKFTAPVDPTSVYLIRDKTRYIGGSMAASGRFHRVRDWYPVNRTLVYEDTEHGQPPDTATPWSDESRTTCGDVVVLDMFRCASGDVTDTMSFSPEGCYYWHE</sequence>
<dbReference type="RefSeq" id="YP_009130621.1">
    <property type="nucleotide sequence ID" value="NC_026806.1"/>
</dbReference>
<dbReference type="KEGG" id="vg:24092836"/>
<dbReference type="OrthoDB" id="7982at10239"/>
<dbReference type="EMBL" id="KP263543">
    <property type="protein sequence ID" value="AKA58508.1"/>
    <property type="molecule type" value="Genomic_DNA"/>
</dbReference>
<feature type="region of interest" description="Disordered" evidence="1">
    <location>
        <begin position="1"/>
        <end position="38"/>
    </location>
</feature>